<evidence type="ECO:0000313" key="3">
    <source>
        <dbReference type="EMBL" id="SON92945.1"/>
    </source>
</evidence>
<evidence type="ECO:0000313" key="2">
    <source>
        <dbReference type="EMBL" id="SON89608.1"/>
    </source>
</evidence>
<dbReference type="EMBL" id="OCYS01000153">
    <property type="protein sequence ID" value="SON92945.1"/>
    <property type="molecule type" value="Genomic_DNA"/>
</dbReference>
<proteinExistence type="predicted"/>
<keyword evidence="5" id="KW-1185">Reference proteome</keyword>
<sequence length="148" mass="15552">MPVEARDEFVSKVAANVTRIIEAVRVDAAKAAATRAPSEGQLRYAQAIAVALGVPLPANADSSHTAVQAFLGAHSDTYGNLPPSDKQLAYAQKLATEKGVALADEQRRSRAALGAWLDLHADKKKAPAKKAISKSPAAKTTRARKAKA</sequence>
<dbReference type="RefSeq" id="WP_236493569.1">
    <property type="nucleotide sequence ID" value="NZ_CP012048.1"/>
</dbReference>
<comment type="caution">
    <text evidence="3">The sequence shown here is derived from an EMBL/GenBank/DDBJ whole genome shotgun (WGS) entry which is preliminary data.</text>
</comment>
<dbReference type="EMBL" id="OCYT01000155">
    <property type="protein sequence ID" value="SON89608.1"/>
    <property type="molecule type" value="Genomic_DNA"/>
</dbReference>
<accession>A0AB38E5R9</accession>
<name>A0AB38E5R9_XANCH</name>
<evidence type="ECO:0000313" key="4">
    <source>
        <dbReference type="Proteomes" id="UP000234166"/>
    </source>
</evidence>
<evidence type="ECO:0000313" key="5">
    <source>
        <dbReference type="Proteomes" id="UP000234181"/>
    </source>
</evidence>
<protein>
    <submittedName>
        <fullName evidence="3">DNA topoisomerase III</fullName>
    </submittedName>
</protein>
<gene>
    <name evidence="2" type="ORF">XAP6984_940006</name>
    <name evidence="3" type="ORF">XAP7430_930006</name>
</gene>
<reference evidence="4 5" key="1">
    <citation type="submission" date="2017-10" db="EMBL/GenBank/DDBJ databases">
        <authorList>
            <person name="Regsiter A."/>
            <person name="William W."/>
        </authorList>
    </citation>
    <scope>NUCLEOTIDE SEQUENCE [LARGE SCALE GENOMIC DNA]</scope>
    <source>
        <strain evidence="2 5">CFBP6984</strain>
        <strain evidence="3 4">CFBP7430</strain>
    </source>
</reference>
<evidence type="ECO:0000256" key="1">
    <source>
        <dbReference type="SAM" id="MobiDB-lite"/>
    </source>
</evidence>
<dbReference type="Proteomes" id="UP000234166">
    <property type="component" value="Unassembled WGS sequence"/>
</dbReference>
<organism evidence="3 4">
    <name type="scientific">Xanthomonas campestris pv. phaseoli</name>
    <dbReference type="NCBI Taxonomy" id="317013"/>
    <lineage>
        <taxon>Bacteria</taxon>
        <taxon>Pseudomonadati</taxon>
        <taxon>Pseudomonadota</taxon>
        <taxon>Gammaproteobacteria</taxon>
        <taxon>Lysobacterales</taxon>
        <taxon>Lysobacteraceae</taxon>
        <taxon>Xanthomonas</taxon>
    </lineage>
</organism>
<feature type="region of interest" description="Disordered" evidence="1">
    <location>
        <begin position="123"/>
        <end position="148"/>
    </location>
</feature>
<dbReference type="AlphaFoldDB" id="A0AB38E5R9"/>
<dbReference type="Proteomes" id="UP000234181">
    <property type="component" value="Unassembled WGS sequence"/>
</dbReference>